<protein>
    <recommendedName>
        <fullName evidence="2">PIN like domain-containing protein</fullName>
    </recommendedName>
</protein>
<evidence type="ECO:0000313" key="3">
    <source>
        <dbReference type="EMBL" id="EJP22229.1"/>
    </source>
</evidence>
<dbReference type="Pfam" id="PF18476">
    <property type="entry name" value="PIN_8"/>
    <property type="match status" value="1"/>
</dbReference>
<feature type="coiled-coil region" evidence="1">
    <location>
        <begin position="77"/>
        <end position="104"/>
    </location>
</feature>
<gene>
    <name evidence="3" type="ORF">HMPREF1125_1774</name>
</gene>
<dbReference type="EMBL" id="ALJN01000009">
    <property type="protein sequence ID" value="EJP22229.1"/>
    <property type="molecule type" value="Genomic_DNA"/>
</dbReference>
<evidence type="ECO:0000256" key="1">
    <source>
        <dbReference type="SAM" id="Coils"/>
    </source>
</evidence>
<accession>J4TGH2</accession>
<evidence type="ECO:0000259" key="2">
    <source>
        <dbReference type="Pfam" id="PF18476"/>
    </source>
</evidence>
<dbReference type="PATRIC" id="fig|1161421.3.peg.594"/>
<name>J4TGH2_STROR</name>
<dbReference type="AlphaFoldDB" id="J4TGH2"/>
<dbReference type="Proteomes" id="UP000006745">
    <property type="component" value="Unassembled WGS sequence"/>
</dbReference>
<keyword evidence="1" id="KW-0175">Coiled coil</keyword>
<sequence length="427" mass="50140">MAKMENLFPEFYLKELTSSDLKTNNLIVLDSNILLDVLRLPSAVSKKYMEAIEKSKNSIFIPYIVGLEFNFNKKETKIRTKQDLEKYEERISESIEKLKDKILDLNFLRHKNKKKEISQKLTDEIENYFPKLDTFIKDEVYPVIHEEYSDDLDIRTRELVNLLGESIADILTQEWIDKVQEEGKARYIASIPPGYNDEKSKVSKGIPDKRQYSGLEYETQYGDYIEWEEILHKVSKDGMNYGDKVIWVTNDGDSNTKNDIYYRYGHEKIGPHIYLLNELTTLRYGYDIINSNKKRATCPEEATNKQLYIINGFRFMELANELTKEEAEYFKTEPIDIVKETVELSDSDIYNDYVVKVDDRTIINKKIAKLQEQNRKRRLAIERLNKKQARSGELSSEQSKALESNKRNLQRAELLIKSLEDTLQLLN</sequence>
<organism evidence="3 4">
    <name type="scientific">Streptococcus oralis SK304</name>
    <dbReference type="NCBI Taxonomy" id="1161421"/>
    <lineage>
        <taxon>Bacteria</taxon>
        <taxon>Bacillati</taxon>
        <taxon>Bacillota</taxon>
        <taxon>Bacilli</taxon>
        <taxon>Lactobacillales</taxon>
        <taxon>Streptococcaceae</taxon>
        <taxon>Streptococcus</taxon>
    </lineage>
</organism>
<comment type="caution">
    <text evidence="3">The sequence shown here is derived from an EMBL/GenBank/DDBJ whole genome shotgun (WGS) entry which is preliminary data.</text>
</comment>
<feature type="domain" description="PIN like" evidence="2">
    <location>
        <begin position="26"/>
        <end position="272"/>
    </location>
</feature>
<feature type="coiled-coil region" evidence="1">
    <location>
        <begin position="367"/>
        <end position="422"/>
    </location>
</feature>
<dbReference type="RefSeq" id="WP_001096828.1">
    <property type="nucleotide sequence ID" value="NZ_ALJN01000009.1"/>
</dbReference>
<proteinExistence type="predicted"/>
<dbReference type="InterPro" id="IPR041578">
    <property type="entry name" value="PIN_8"/>
</dbReference>
<reference evidence="3 4" key="1">
    <citation type="submission" date="2012-07" db="EMBL/GenBank/DDBJ databases">
        <authorList>
            <person name="Durkin A.S."/>
            <person name="McCorrison J."/>
            <person name="Torralba M."/>
            <person name="Gillis M."/>
            <person name="Methe B."/>
            <person name="Sutton G."/>
            <person name="Nelson K.E."/>
        </authorList>
    </citation>
    <scope>NUCLEOTIDE SEQUENCE [LARGE SCALE GENOMIC DNA]</scope>
    <source>
        <strain evidence="3 4">SK304</strain>
    </source>
</reference>
<evidence type="ECO:0000313" key="4">
    <source>
        <dbReference type="Proteomes" id="UP000006745"/>
    </source>
</evidence>